<organism evidence="1 2">
    <name type="scientific">Roseburia lenta</name>
    <dbReference type="NCBI Taxonomy" id="2763061"/>
    <lineage>
        <taxon>Bacteria</taxon>
        <taxon>Bacillati</taxon>
        <taxon>Bacillota</taxon>
        <taxon>Clostridia</taxon>
        <taxon>Lachnospirales</taxon>
        <taxon>Lachnospiraceae</taxon>
        <taxon>Roseburia</taxon>
    </lineage>
</organism>
<reference evidence="1 2" key="1">
    <citation type="submission" date="2020-08" db="EMBL/GenBank/DDBJ databases">
        <title>Genome public.</title>
        <authorList>
            <person name="Liu C."/>
            <person name="Sun Q."/>
        </authorList>
    </citation>
    <scope>NUCLEOTIDE SEQUENCE [LARGE SCALE GENOMIC DNA]</scope>
    <source>
        <strain evidence="1 2">NSJ-9</strain>
    </source>
</reference>
<dbReference type="SUPFAM" id="SSF63393">
    <property type="entry name" value="RNA polymerase subunits"/>
    <property type="match status" value="1"/>
</dbReference>
<name>A0ABR7GGY0_9FIRM</name>
<evidence type="ECO:0000313" key="2">
    <source>
        <dbReference type="Proteomes" id="UP000643810"/>
    </source>
</evidence>
<evidence type="ECO:0000313" key="1">
    <source>
        <dbReference type="EMBL" id="MBC5686707.1"/>
    </source>
</evidence>
<sequence>MMKVFICPECGWIRTVSRRKEVECHKCSGVQMLPSRLTFVEYSQMSDEQREDYAQSWLFIHGKAKA</sequence>
<dbReference type="RefSeq" id="WP_118281611.1">
    <property type="nucleotide sequence ID" value="NZ_JACOPG010000003.1"/>
</dbReference>
<accession>A0ABR7GGY0</accession>
<proteinExistence type="predicted"/>
<dbReference type="Proteomes" id="UP000643810">
    <property type="component" value="Unassembled WGS sequence"/>
</dbReference>
<dbReference type="EMBL" id="JACOPG010000003">
    <property type="protein sequence ID" value="MBC5686707.1"/>
    <property type="molecule type" value="Genomic_DNA"/>
</dbReference>
<comment type="caution">
    <text evidence="1">The sequence shown here is derived from an EMBL/GenBank/DDBJ whole genome shotgun (WGS) entry which is preliminary data.</text>
</comment>
<protein>
    <submittedName>
        <fullName evidence="1">DNA-directed RNA polymerase subunit M</fullName>
    </submittedName>
</protein>
<keyword evidence="1" id="KW-0804">Transcription</keyword>
<keyword evidence="2" id="KW-1185">Reference proteome</keyword>
<dbReference type="InterPro" id="IPR029040">
    <property type="entry name" value="RPABC4/Spt4"/>
</dbReference>
<keyword evidence="1" id="KW-0240">DNA-directed RNA polymerase</keyword>
<gene>
    <name evidence="1" type="ORF">H8R94_08865</name>
</gene>
<dbReference type="GO" id="GO:0000428">
    <property type="term" value="C:DNA-directed RNA polymerase complex"/>
    <property type="evidence" value="ECO:0007669"/>
    <property type="project" value="UniProtKB-KW"/>
</dbReference>